<dbReference type="InterPro" id="IPR058488">
    <property type="entry name" value="DUF8175"/>
</dbReference>
<proteinExistence type="predicted"/>
<dbReference type="RefSeq" id="WP_286256146.1">
    <property type="nucleotide sequence ID" value="NZ_AP018448.1"/>
</dbReference>
<keyword evidence="2" id="KW-0472">Membrane</keyword>
<evidence type="ECO:0000259" key="3">
    <source>
        <dbReference type="Pfam" id="PF26526"/>
    </source>
</evidence>
<organism evidence="4 5">
    <name type="scientific">Streptomyces graminofaciens</name>
    <dbReference type="NCBI Taxonomy" id="68212"/>
    <lineage>
        <taxon>Bacteria</taxon>
        <taxon>Bacillati</taxon>
        <taxon>Actinomycetota</taxon>
        <taxon>Actinomycetes</taxon>
        <taxon>Kitasatosporales</taxon>
        <taxon>Streptomycetaceae</taxon>
        <taxon>Streptomyces</taxon>
    </lineage>
</organism>
<keyword evidence="2" id="KW-1133">Transmembrane helix</keyword>
<feature type="domain" description="DUF8175" evidence="3">
    <location>
        <begin position="78"/>
        <end position="256"/>
    </location>
</feature>
<protein>
    <recommendedName>
        <fullName evidence="3">DUF8175 domain-containing protein</fullName>
    </recommendedName>
</protein>
<gene>
    <name evidence="4" type="ORF">SGFS_071070</name>
</gene>
<dbReference type="Pfam" id="PF26526">
    <property type="entry name" value="DUF8175"/>
    <property type="match status" value="1"/>
</dbReference>
<evidence type="ECO:0000313" key="4">
    <source>
        <dbReference type="EMBL" id="BBC35813.1"/>
    </source>
</evidence>
<sequence length="260" mass="27197">MLNSGRPRGGSGEWEQPFWQQRGWIASAGFLLVLLVLGGVAMATRGDGGGDPARAGAGPSPSPTADAGGNGGGGGKGDDGRPAGCRTDDSDQAKPSKAPKDFRWKANGTGLVPVSKTVGPLKYDGPVWSCFAHTPMGAVLAAHSITDHLSYTGWREVAERQIVPGAGRDALIAERAKVEDKPTSGKPDVGGYEGFTVLSYDKEAATLMLLMRGPGNEYASTSVTVRWQDGDWKLAPDTDGTIYAGMSKVSDSRGFVTWEV</sequence>
<keyword evidence="2" id="KW-0812">Transmembrane</keyword>
<evidence type="ECO:0000256" key="1">
    <source>
        <dbReference type="SAM" id="MobiDB-lite"/>
    </source>
</evidence>
<feature type="compositionally biased region" description="Basic and acidic residues" evidence="1">
    <location>
        <begin position="76"/>
        <end position="104"/>
    </location>
</feature>
<dbReference type="Proteomes" id="UP001321542">
    <property type="component" value="Chromosome"/>
</dbReference>
<feature type="transmembrane region" description="Helical" evidence="2">
    <location>
        <begin position="24"/>
        <end position="44"/>
    </location>
</feature>
<dbReference type="EMBL" id="AP018448">
    <property type="protein sequence ID" value="BBC35813.1"/>
    <property type="molecule type" value="Genomic_DNA"/>
</dbReference>
<reference evidence="4 5" key="2">
    <citation type="journal article" date="2023" name="ChemBioChem">
        <title>Acyltransferase Domain Exchange between Two Independent Type I Polyketide Synthases in the Same Producer Strain of Macrolide Antibiotics.</title>
        <authorList>
            <person name="Kudo F."/>
            <person name="Kishikawa K."/>
            <person name="Tsuboi K."/>
            <person name="Kido T."/>
            <person name="Usui T."/>
            <person name="Hashimoto J."/>
            <person name="Shin-Ya K."/>
            <person name="Miyanaga A."/>
            <person name="Eguchi T."/>
        </authorList>
    </citation>
    <scope>NUCLEOTIDE SEQUENCE [LARGE SCALE GENOMIC DNA]</scope>
    <source>
        <strain evidence="4 5">A-8890</strain>
    </source>
</reference>
<keyword evidence="5" id="KW-1185">Reference proteome</keyword>
<feature type="compositionally biased region" description="Low complexity" evidence="1">
    <location>
        <begin position="52"/>
        <end position="67"/>
    </location>
</feature>
<evidence type="ECO:0000313" key="5">
    <source>
        <dbReference type="Proteomes" id="UP001321542"/>
    </source>
</evidence>
<accession>A0ABM7FHC1</accession>
<feature type="region of interest" description="Disordered" evidence="1">
    <location>
        <begin position="48"/>
        <end position="106"/>
    </location>
</feature>
<name>A0ABM7FHC1_9ACTN</name>
<reference evidence="4 5" key="1">
    <citation type="journal article" date="2010" name="ChemBioChem">
        <title>Cloning and characterization of the biosynthetic gene cluster of 16-membered macrolide antibiotic FD-891: involvement of a dual functional cytochrome P450 monooxygenase catalyzing epoxidation and hydroxylation.</title>
        <authorList>
            <person name="Kudo F."/>
            <person name="Motegi A."/>
            <person name="Mizoue K."/>
            <person name="Eguchi T."/>
        </authorList>
    </citation>
    <scope>NUCLEOTIDE SEQUENCE [LARGE SCALE GENOMIC DNA]</scope>
    <source>
        <strain evidence="4 5">A-8890</strain>
    </source>
</reference>
<evidence type="ECO:0000256" key="2">
    <source>
        <dbReference type="SAM" id="Phobius"/>
    </source>
</evidence>